<feature type="transmembrane region" description="Helical" evidence="7">
    <location>
        <begin position="31"/>
        <end position="51"/>
    </location>
</feature>
<feature type="transmembrane region" description="Helical" evidence="7">
    <location>
        <begin position="175"/>
        <end position="197"/>
    </location>
</feature>
<comment type="subcellular location">
    <subcellularLocation>
        <location evidence="1">Cell membrane</location>
        <topology evidence="1">Multi-pass membrane protein</topology>
    </subcellularLocation>
</comment>
<dbReference type="EMBL" id="LT629711">
    <property type="protein sequence ID" value="SDP28034.1"/>
    <property type="molecule type" value="Genomic_DNA"/>
</dbReference>
<feature type="transmembrane region" description="Helical" evidence="7">
    <location>
        <begin position="139"/>
        <end position="163"/>
    </location>
</feature>
<feature type="compositionally biased region" description="Pro residues" evidence="6">
    <location>
        <begin position="9"/>
        <end position="18"/>
    </location>
</feature>
<evidence type="ECO:0000256" key="5">
    <source>
        <dbReference type="ARBA" id="ARBA00023136"/>
    </source>
</evidence>
<reference evidence="9" key="1">
    <citation type="submission" date="2016-10" db="EMBL/GenBank/DDBJ databases">
        <authorList>
            <person name="Varghese N."/>
            <person name="Submissions S."/>
        </authorList>
    </citation>
    <scope>NUCLEOTIDE SEQUENCE [LARGE SCALE GENOMIC DNA]</scope>
    <source>
        <strain evidence="9">DSM 22329</strain>
    </source>
</reference>
<feature type="region of interest" description="Disordered" evidence="6">
    <location>
        <begin position="1"/>
        <end position="21"/>
    </location>
</feature>
<evidence type="ECO:0000313" key="9">
    <source>
        <dbReference type="Proteomes" id="UP000199077"/>
    </source>
</evidence>
<dbReference type="InterPro" id="IPR022791">
    <property type="entry name" value="L-PG_synthase/AglD"/>
</dbReference>
<keyword evidence="2" id="KW-1003">Cell membrane</keyword>
<dbReference type="OrthoDB" id="6057470at2"/>
<evidence type="ECO:0000256" key="3">
    <source>
        <dbReference type="ARBA" id="ARBA00022692"/>
    </source>
</evidence>
<name>A0A1H0REU0_9MICO</name>
<dbReference type="Proteomes" id="UP000199077">
    <property type="component" value="Chromosome I"/>
</dbReference>
<feature type="transmembrane region" description="Helical" evidence="7">
    <location>
        <begin position="217"/>
        <end position="240"/>
    </location>
</feature>
<sequence length="353" mass="36767">MASTQPGPDATPPTPSIPSTPTTRARVFSGLRILLALLVVGAVTVAVAKNWREVSADIGRIDGATFALAAVLVCLPPIFTVLGWRILMADLGSPLHVAPAGGIFFVGQLGKYVPGAVWSIVAQAEIGARLHIPRKRSAVVAFVSVAMAAICGLIVGAPALPLLITRDDSAARTGWALLLAVPLLAVVLWPPLLNWGIATVLRILRREPLEHRLSGRAVLSATLLFIAAWVSSGLHVLVLARATGGDVATGQLLLASLSGFALASSIAMFSVVLPAGVGVREGVLVLILAPVTSTSAATAVVVLSRFLTVAADVVFALGGWVYARSHHLVTTPQERAHDHIDVDPDRSAEETRS</sequence>
<keyword evidence="9" id="KW-1185">Reference proteome</keyword>
<dbReference type="STRING" id="443156.SAMN04489867_1937"/>
<dbReference type="RefSeq" id="WP_091784590.1">
    <property type="nucleotide sequence ID" value="NZ_LT629711.1"/>
</dbReference>
<feature type="transmembrane region" description="Helical" evidence="7">
    <location>
        <begin position="252"/>
        <end position="277"/>
    </location>
</feature>
<dbReference type="AlphaFoldDB" id="A0A1H0REU0"/>
<dbReference type="Pfam" id="PF03706">
    <property type="entry name" value="LPG_synthase_TM"/>
    <property type="match status" value="1"/>
</dbReference>
<feature type="transmembrane region" description="Helical" evidence="7">
    <location>
        <begin position="283"/>
        <end position="303"/>
    </location>
</feature>
<evidence type="ECO:0000313" key="8">
    <source>
        <dbReference type="EMBL" id="SDP28034.1"/>
    </source>
</evidence>
<accession>A0A1H0REU0</accession>
<protein>
    <recommendedName>
        <fullName evidence="10">Lysylphosphatidylglycerol synthase TM region</fullName>
    </recommendedName>
</protein>
<evidence type="ECO:0000256" key="4">
    <source>
        <dbReference type="ARBA" id="ARBA00022989"/>
    </source>
</evidence>
<feature type="transmembrane region" description="Helical" evidence="7">
    <location>
        <begin position="63"/>
        <end position="87"/>
    </location>
</feature>
<dbReference type="GO" id="GO:0005886">
    <property type="term" value="C:plasma membrane"/>
    <property type="evidence" value="ECO:0007669"/>
    <property type="project" value="UniProtKB-SubCell"/>
</dbReference>
<keyword evidence="5 7" id="KW-0472">Membrane</keyword>
<organism evidence="8 9">
    <name type="scientific">Pedococcus dokdonensis</name>
    <dbReference type="NCBI Taxonomy" id="443156"/>
    <lineage>
        <taxon>Bacteria</taxon>
        <taxon>Bacillati</taxon>
        <taxon>Actinomycetota</taxon>
        <taxon>Actinomycetes</taxon>
        <taxon>Micrococcales</taxon>
        <taxon>Intrasporangiaceae</taxon>
        <taxon>Pedococcus</taxon>
    </lineage>
</organism>
<evidence type="ECO:0000256" key="2">
    <source>
        <dbReference type="ARBA" id="ARBA00022475"/>
    </source>
</evidence>
<gene>
    <name evidence="8" type="ORF">SAMN04489867_1937</name>
</gene>
<evidence type="ECO:0000256" key="7">
    <source>
        <dbReference type="SAM" id="Phobius"/>
    </source>
</evidence>
<keyword evidence="4 7" id="KW-1133">Transmembrane helix</keyword>
<proteinExistence type="predicted"/>
<keyword evidence="3 7" id="KW-0812">Transmembrane</keyword>
<evidence type="ECO:0000256" key="1">
    <source>
        <dbReference type="ARBA" id="ARBA00004651"/>
    </source>
</evidence>
<evidence type="ECO:0000256" key="6">
    <source>
        <dbReference type="SAM" id="MobiDB-lite"/>
    </source>
</evidence>
<evidence type="ECO:0008006" key="10">
    <source>
        <dbReference type="Google" id="ProtNLM"/>
    </source>
</evidence>
<feature type="region of interest" description="Disordered" evidence="6">
    <location>
        <begin position="334"/>
        <end position="353"/>
    </location>
</feature>